<dbReference type="InterPro" id="IPR005358">
    <property type="entry name" value="Puta_zinc/iron-chelating_dom"/>
</dbReference>
<sequence>MSDITAKDGYGYCFDSSKCATCGGKCCRGESGYIWVKHEDIEAISKLLAMKIEDFAIMYIRKVGHRYSLNEKKLGDDDYACIFFDEEKEQCSIYEVRPIQCRTFPFWEQFKKNEKEVRDECPGIV</sequence>
<reference evidence="1" key="1">
    <citation type="submission" date="2015-11" db="EMBL/GenBank/DDBJ databases">
        <authorList>
            <person name="Zhang Y."/>
            <person name="Guo Z."/>
        </authorList>
    </citation>
    <scope>NUCLEOTIDE SEQUENCE</scope>
    <source>
        <strain evidence="1">BN30871</strain>
    </source>
</reference>
<dbReference type="PANTHER" id="PTHR35866:SF1">
    <property type="entry name" value="YKGJ FAMILY CYSTEINE CLUSTER PROTEIN"/>
    <property type="match status" value="1"/>
</dbReference>
<gene>
    <name evidence="1" type="ORF">BN3087_570004</name>
</gene>
<evidence type="ECO:0000313" key="1">
    <source>
        <dbReference type="EMBL" id="CUV66032.1"/>
    </source>
</evidence>
<protein>
    <recommendedName>
        <fullName evidence="2">YkgJ family cysteine cluster protein</fullName>
    </recommendedName>
</protein>
<proteinExistence type="predicted"/>
<name>A0A0S4XNY6_9BACT</name>
<evidence type="ECO:0008006" key="2">
    <source>
        <dbReference type="Google" id="ProtNLM"/>
    </source>
</evidence>
<dbReference type="EMBL" id="FAXN01000059">
    <property type="protein sequence ID" value="CUV66032.1"/>
    <property type="molecule type" value="Genomic_DNA"/>
</dbReference>
<dbReference type="PANTHER" id="PTHR35866">
    <property type="entry name" value="PUTATIVE-RELATED"/>
    <property type="match status" value="1"/>
</dbReference>
<dbReference type="Pfam" id="PF03692">
    <property type="entry name" value="CxxCxxCC"/>
    <property type="match status" value="1"/>
</dbReference>
<organism evidence="1">
    <name type="scientific">Sulfurovum sp. enrichment culture clone C5</name>
    <dbReference type="NCBI Taxonomy" id="497650"/>
    <lineage>
        <taxon>Bacteria</taxon>
        <taxon>Pseudomonadati</taxon>
        <taxon>Campylobacterota</taxon>
        <taxon>Epsilonproteobacteria</taxon>
        <taxon>Campylobacterales</taxon>
        <taxon>Sulfurovaceae</taxon>
        <taxon>Sulfurovum</taxon>
        <taxon>environmental samples</taxon>
    </lineage>
</organism>
<dbReference type="AlphaFoldDB" id="A0A0S4XNY6"/>
<accession>A0A0S4XNY6</accession>